<keyword evidence="5 6" id="KW-0472">Membrane</keyword>
<evidence type="ECO:0000256" key="6">
    <source>
        <dbReference type="SAM" id="Phobius"/>
    </source>
</evidence>
<evidence type="ECO:0000313" key="8">
    <source>
        <dbReference type="Proteomes" id="UP000032568"/>
    </source>
</evidence>
<evidence type="ECO:0000256" key="1">
    <source>
        <dbReference type="ARBA" id="ARBA00004651"/>
    </source>
</evidence>
<reference evidence="7 8" key="2">
    <citation type="journal article" date="2022" name="Mar. Drugs">
        <title>Bioassay-Guided Fractionation Leads to the Detection of Cholic Acid Generated by the Rare Thalassomonas sp.</title>
        <authorList>
            <person name="Pheiffer F."/>
            <person name="Schneider Y.K."/>
            <person name="Hansen E.H."/>
            <person name="Andersen J.H."/>
            <person name="Isaksson J."/>
            <person name="Busche T."/>
            <person name="R C."/>
            <person name="Kalinowski J."/>
            <person name="Zyl L.V."/>
            <person name="Trindade M."/>
        </authorList>
    </citation>
    <scope>NUCLEOTIDE SEQUENCE [LARGE SCALE GENOMIC DNA]</scope>
    <source>
        <strain evidence="7 8">A5K-106</strain>
    </source>
</reference>
<evidence type="ECO:0000313" key="7">
    <source>
        <dbReference type="EMBL" id="WDE00710.1"/>
    </source>
</evidence>
<evidence type="ECO:0000256" key="4">
    <source>
        <dbReference type="ARBA" id="ARBA00022989"/>
    </source>
</evidence>
<evidence type="ECO:0000256" key="3">
    <source>
        <dbReference type="ARBA" id="ARBA00022692"/>
    </source>
</evidence>
<evidence type="ECO:0000256" key="2">
    <source>
        <dbReference type="ARBA" id="ARBA00022475"/>
    </source>
</evidence>
<dbReference type="InterPro" id="IPR005171">
    <property type="entry name" value="Cyt_c_oxidase_su4_prok"/>
</dbReference>
<comment type="subcellular location">
    <subcellularLocation>
        <location evidence="1">Cell membrane</location>
        <topology evidence="1">Multi-pass membrane protein</topology>
    </subcellularLocation>
</comment>
<dbReference type="Pfam" id="PF03626">
    <property type="entry name" value="COX4_pro"/>
    <property type="match status" value="1"/>
</dbReference>
<keyword evidence="8" id="KW-1185">Reference proteome</keyword>
<keyword evidence="2" id="KW-1003">Cell membrane</keyword>
<name>A0AAE9YUS9_9GAMM</name>
<accession>A0AAE9YUS9</accession>
<organism evidence="7 8">
    <name type="scientific">Thalassomonas actiniarum</name>
    <dbReference type="NCBI Taxonomy" id="485447"/>
    <lineage>
        <taxon>Bacteria</taxon>
        <taxon>Pseudomonadati</taxon>
        <taxon>Pseudomonadota</taxon>
        <taxon>Gammaproteobacteria</taxon>
        <taxon>Alteromonadales</taxon>
        <taxon>Colwelliaceae</taxon>
        <taxon>Thalassomonas</taxon>
    </lineage>
</organism>
<dbReference type="KEGG" id="tact:SG35_008810"/>
<dbReference type="AlphaFoldDB" id="A0AAE9YUS9"/>
<keyword evidence="3 6" id="KW-0812">Transmembrane</keyword>
<feature type="transmembrane region" description="Helical" evidence="6">
    <location>
        <begin position="51"/>
        <end position="70"/>
    </location>
</feature>
<evidence type="ECO:0000256" key="5">
    <source>
        <dbReference type="ARBA" id="ARBA00023136"/>
    </source>
</evidence>
<sequence>MSADESKTIAARGTDGLPPVKKRWNKLDITWAVLMVVTLLNAFVAETADPHLLITFVICLSIAYKGRLVIDNFMELYNANKTIRSFMRSYFYVFPVLIFLADVFSAQIAWFTTIN</sequence>
<reference evidence="7 8" key="1">
    <citation type="journal article" date="2015" name="Genome Announc.">
        <title>Draft Genome Sequences of Marine Isolates of Thalassomonas viridans and Thalassomonas actiniarum.</title>
        <authorList>
            <person name="Olonade I."/>
            <person name="van Zyl L.J."/>
            <person name="Trindade M."/>
        </authorList>
    </citation>
    <scope>NUCLEOTIDE SEQUENCE [LARGE SCALE GENOMIC DNA]</scope>
    <source>
        <strain evidence="7 8">A5K-106</strain>
    </source>
</reference>
<gene>
    <name evidence="7" type="ORF">SG35_008810</name>
</gene>
<protein>
    <submittedName>
        <fullName evidence="7">Cytochrome C oxidase subunit IV family protein</fullName>
    </submittedName>
</protein>
<dbReference type="EMBL" id="CP059735">
    <property type="protein sequence ID" value="WDE00710.1"/>
    <property type="molecule type" value="Genomic_DNA"/>
</dbReference>
<dbReference type="GO" id="GO:0005886">
    <property type="term" value="C:plasma membrane"/>
    <property type="evidence" value="ECO:0007669"/>
    <property type="project" value="UniProtKB-SubCell"/>
</dbReference>
<feature type="transmembrane region" description="Helical" evidence="6">
    <location>
        <begin position="90"/>
        <end position="111"/>
    </location>
</feature>
<keyword evidence="4 6" id="KW-1133">Transmembrane helix</keyword>
<dbReference type="Proteomes" id="UP000032568">
    <property type="component" value="Chromosome"/>
</dbReference>
<feature type="transmembrane region" description="Helical" evidence="6">
    <location>
        <begin position="27"/>
        <end position="45"/>
    </location>
</feature>
<dbReference type="RefSeq" id="WP_053042781.1">
    <property type="nucleotide sequence ID" value="NZ_CP059735.1"/>
</dbReference>
<proteinExistence type="predicted"/>